<dbReference type="SUPFAM" id="SSF52540">
    <property type="entry name" value="P-loop containing nucleoside triphosphate hydrolases"/>
    <property type="match status" value="1"/>
</dbReference>
<gene>
    <name evidence="7" type="ORF">B0H66DRAFT_33859</name>
</gene>
<evidence type="ECO:0000313" key="8">
    <source>
        <dbReference type="Proteomes" id="UP001283341"/>
    </source>
</evidence>
<dbReference type="InterPro" id="IPR027417">
    <property type="entry name" value="P-loop_NTPase"/>
</dbReference>
<evidence type="ECO:0000256" key="1">
    <source>
        <dbReference type="ARBA" id="ARBA00022741"/>
    </source>
</evidence>
<dbReference type="InterPro" id="IPR050534">
    <property type="entry name" value="Coronavir_polyprotein_1ab"/>
</dbReference>
<feature type="region of interest" description="Disordered" evidence="5">
    <location>
        <begin position="79"/>
        <end position="104"/>
    </location>
</feature>
<comment type="caution">
    <text evidence="7">The sequence shown here is derived from an EMBL/GenBank/DDBJ whole genome shotgun (WGS) entry which is preliminary data.</text>
</comment>
<accession>A0AAE0MEJ6</accession>
<keyword evidence="1" id="KW-0547">Nucleotide-binding</keyword>
<dbReference type="PANTHER" id="PTHR43788">
    <property type="entry name" value="DNA2/NAM7 HELICASE FAMILY MEMBER"/>
    <property type="match status" value="1"/>
</dbReference>
<evidence type="ECO:0000256" key="2">
    <source>
        <dbReference type="ARBA" id="ARBA00022801"/>
    </source>
</evidence>
<keyword evidence="7" id="KW-0238">DNA-binding</keyword>
<proteinExistence type="predicted"/>
<evidence type="ECO:0000259" key="6">
    <source>
        <dbReference type="Pfam" id="PF13087"/>
    </source>
</evidence>
<dbReference type="GO" id="GO:0016787">
    <property type="term" value="F:hydrolase activity"/>
    <property type="evidence" value="ECO:0007669"/>
    <property type="project" value="UniProtKB-KW"/>
</dbReference>
<dbReference type="Pfam" id="PF13087">
    <property type="entry name" value="AAA_12"/>
    <property type="match status" value="1"/>
</dbReference>
<reference evidence="7" key="1">
    <citation type="journal article" date="2023" name="Mol. Phylogenet. Evol.">
        <title>Genome-scale phylogeny and comparative genomics of the fungal order Sordariales.</title>
        <authorList>
            <person name="Hensen N."/>
            <person name="Bonometti L."/>
            <person name="Westerberg I."/>
            <person name="Brannstrom I.O."/>
            <person name="Guillou S."/>
            <person name="Cros-Aarteil S."/>
            <person name="Calhoun S."/>
            <person name="Haridas S."/>
            <person name="Kuo A."/>
            <person name="Mondo S."/>
            <person name="Pangilinan J."/>
            <person name="Riley R."/>
            <person name="LaButti K."/>
            <person name="Andreopoulos B."/>
            <person name="Lipzen A."/>
            <person name="Chen C."/>
            <person name="Yan M."/>
            <person name="Daum C."/>
            <person name="Ng V."/>
            <person name="Clum A."/>
            <person name="Steindorff A."/>
            <person name="Ohm R.A."/>
            <person name="Martin F."/>
            <person name="Silar P."/>
            <person name="Natvig D.O."/>
            <person name="Lalanne C."/>
            <person name="Gautier V."/>
            <person name="Ament-Velasquez S.L."/>
            <person name="Kruys A."/>
            <person name="Hutchinson M.I."/>
            <person name="Powell A.J."/>
            <person name="Barry K."/>
            <person name="Miller A.N."/>
            <person name="Grigoriev I.V."/>
            <person name="Debuchy R."/>
            <person name="Gladieux P."/>
            <person name="Hiltunen Thoren M."/>
            <person name="Johannesson H."/>
        </authorList>
    </citation>
    <scope>NUCLEOTIDE SEQUENCE</scope>
    <source>
        <strain evidence="7">CBS 118394</strain>
    </source>
</reference>
<evidence type="ECO:0000313" key="7">
    <source>
        <dbReference type="EMBL" id="KAK3329656.1"/>
    </source>
</evidence>
<name>A0AAE0MEJ6_9PEZI</name>
<keyword evidence="2" id="KW-0378">Hydrolase</keyword>
<dbReference type="InterPro" id="IPR041679">
    <property type="entry name" value="DNA2/NAM7-like_C"/>
</dbReference>
<keyword evidence="4" id="KW-0067">ATP-binding</keyword>
<dbReference type="GO" id="GO:0043139">
    <property type="term" value="F:5'-3' DNA helicase activity"/>
    <property type="evidence" value="ECO:0007669"/>
    <property type="project" value="TreeGrafter"/>
</dbReference>
<dbReference type="GO" id="GO:0005524">
    <property type="term" value="F:ATP binding"/>
    <property type="evidence" value="ECO:0007669"/>
    <property type="project" value="UniProtKB-KW"/>
</dbReference>
<evidence type="ECO:0000256" key="4">
    <source>
        <dbReference type="ARBA" id="ARBA00022840"/>
    </source>
</evidence>
<evidence type="ECO:0000256" key="5">
    <source>
        <dbReference type="SAM" id="MobiDB-lite"/>
    </source>
</evidence>
<reference evidence="7" key="2">
    <citation type="submission" date="2023-06" db="EMBL/GenBank/DDBJ databases">
        <authorList>
            <consortium name="Lawrence Berkeley National Laboratory"/>
            <person name="Haridas S."/>
            <person name="Hensen N."/>
            <person name="Bonometti L."/>
            <person name="Westerberg I."/>
            <person name="Brannstrom I.O."/>
            <person name="Guillou S."/>
            <person name="Cros-Aarteil S."/>
            <person name="Calhoun S."/>
            <person name="Kuo A."/>
            <person name="Mondo S."/>
            <person name="Pangilinan J."/>
            <person name="Riley R."/>
            <person name="Labutti K."/>
            <person name="Andreopoulos B."/>
            <person name="Lipzen A."/>
            <person name="Chen C."/>
            <person name="Yanf M."/>
            <person name="Daum C."/>
            <person name="Ng V."/>
            <person name="Clum A."/>
            <person name="Steindorff A."/>
            <person name="Ohm R."/>
            <person name="Martin F."/>
            <person name="Silar P."/>
            <person name="Natvig D."/>
            <person name="Lalanne C."/>
            <person name="Gautier V."/>
            <person name="Ament-Velasquez S.L."/>
            <person name="Kruys A."/>
            <person name="Hutchinson M.I."/>
            <person name="Powell A.J."/>
            <person name="Barry K."/>
            <person name="Miller A.N."/>
            <person name="Grigoriev I.V."/>
            <person name="Debuchy R."/>
            <person name="Gladieux P."/>
            <person name="Thoren M.H."/>
            <person name="Johannesson H."/>
        </authorList>
    </citation>
    <scope>NUCLEOTIDE SEQUENCE</scope>
    <source>
        <strain evidence="7">CBS 118394</strain>
    </source>
</reference>
<keyword evidence="8" id="KW-1185">Reference proteome</keyword>
<sequence>MTLETTLFDRLLALHGSSIKRMLTTQYRMHDKIMRFPSDELYESKLIAADAVKDRLLKDIKAYEVQDTEDTSEPLVFIDTQGGDFPERNEEELDSNDTASAASKKKKSSILYGDSKSNEMEAALVRQHVRKLVEAGVRPEDIAVVTPYNAQVAILAPLKEMFPGIEIGSVDGFQGREKEAVIVSLVRSNSEGEVGFLGEKRRLNVAMTRPKRSLAVIGDSETVKRGSKFLSRWMDYLEENADLRYPDLASLVR</sequence>
<keyword evidence="3" id="KW-0347">Helicase</keyword>
<dbReference type="GO" id="GO:0003677">
    <property type="term" value="F:DNA binding"/>
    <property type="evidence" value="ECO:0007669"/>
    <property type="project" value="UniProtKB-KW"/>
</dbReference>
<dbReference type="AlphaFoldDB" id="A0AAE0MEJ6"/>
<protein>
    <submittedName>
        <fullName evidence="7">DNA-binding protein SMUBP-2</fullName>
    </submittedName>
</protein>
<dbReference type="Proteomes" id="UP001283341">
    <property type="component" value="Unassembled WGS sequence"/>
</dbReference>
<dbReference type="CDD" id="cd18808">
    <property type="entry name" value="SF1_C_Upf1"/>
    <property type="match status" value="1"/>
</dbReference>
<evidence type="ECO:0000256" key="3">
    <source>
        <dbReference type="ARBA" id="ARBA00022806"/>
    </source>
</evidence>
<dbReference type="InterPro" id="IPR047187">
    <property type="entry name" value="SF1_C_Upf1"/>
</dbReference>
<dbReference type="EMBL" id="JAUEDM010000001">
    <property type="protein sequence ID" value="KAK3329656.1"/>
    <property type="molecule type" value="Genomic_DNA"/>
</dbReference>
<dbReference type="PANTHER" id="PTHR43788:SF8">
    <property type="entry name" value="DNA-BINDING PROTEIN SMUBP-2"/>
    <property type="match status" value="1"/>
</dbReference>
<feature type="domain" description="DNA2/NAM7 helicase-like C-terminal" evidence="6">
    <location>
        <begin position="3"/>
        <end position="220"/>
    </location>
</feature>
<organism evidence="7 8">
    <name type="scientific">Apodospora peruviana</name>
    <dbReference type="NCBI Taxonomy" id="516989"/>
    <lineage>
        <taxon>Eukaryota</taxon>
        <taxon>Fungi</taxon>
        <taxon>Dikarya</taxon>
        <taxon>Ascomycota</taxon>
        <taxon>Pezizomycotina</taxon>
        <taxon>Sordariomycetes</taxon>
        <taxon>Sordariomycetidae</taxon>
        <taxon>Sordariales</taxon>
        <taxon>Lasiosphaeriaceae</taxon>
        <taxon>Apodospora</taxon>
    </lineage>
</organism>
<dbReference type="Gene3D" id="3.40.50.300">
    <property type="entry name" value="P-loop containing nucleotide triphosphate hydrolases"/>
    <property type="match status" value="1"/>
</dbReference>